<evidence type="ECO:0000256" key="8">
    <source>
        <dbReference type="SAM" id="MobiDB-lite"/>
    </source>
</evidence>
<dbReference type="AlphaFoldDB" id="A0A401GK27"/>
<keyword evidence="5" id="KW-0496">Mitochondrion</keyword>
<feature type="compositionally biased region" description="Pro residues" evidence="8">
    <location>
        <begin position="37"/>
        <end position="46"/>
    </location>
</feature>
<evidence type="ECO:0000256" key="7">
    <source>
        <dbReference type="ARBA" id="ARBA00035190"/>
    </source>
</evidence>
<dbReference type="InterPro" id="IPR033650">
    <property type="entry name" value="Ribosomal_mL46_NUDIX"/>
</dbReference>
<evidence type="ECO:0000256" key="5">
    <source>
        <dbReference type="ARBA" id="ARBA00023128"/>
    </source>
</evidence>
<comment type="similarity">
    <text evidence="2">Belongs to the mitochondrion-specific ribosomal protein mL46 family.</text>
</comment>
<gene>
    <name evidence="10" type="ORF">SCP_0408960</name>
</gene>
<dbReference type="CDD" id="cd04661">
    <property type="entry name" value="NUDIX_MRP_L46"/>
    <property type="match status" value="1"/>
</dbReference>
<evidence type="ECO:0000256" key="4">
    <source>
        <dbReference type="ARBA" id="ARBA00022980"/>
    </source>
</evidence>
<dbReference type="InterPro" id="IPR000086">
    <property type="entry name" value="NUDIX_hydrolase_dom"/>
</dbReference>
<dbReference type="Proteomes" id="UP000287166">
    <property type="component" value="Unassembled WGS sequence"/>
</dbReference>
<dbReference type="Pfam" id="PF11788">
    <property type="entry name" value="MRP-L46"/>
    <property type="match status" value="1"/>
</dbReference>
<dbReference type="OrthoDB" id="414075at2759"/>
<dbReference type="STRING" id="139825.A0A401GK27"/>
<organism evidence="10 11">
    <name type="scientific">Sparassis crispa</name>
    <dbReference type="NCBI Taxonomy" id="139825"/>
    <lineage>
        <taxon>Eukaryota</taxon>
        <taxon>Fungi</taxon>
        <taxon>Dikarya</taxon>
        <taxon>Basidiomycota</taxon>
        <taxon>Agaricomycotina</taxon>
        <taxon>Agaricomycetes</taxon>
        <taxon>Polyporales</taxon>
        <taxon>Sparassidaceae</taxon>
        <taxon>Sparassis</taxon>
    </lineage>
</organism>
<reference evidence="10 11" key="1">
    <citation type="journal article" date="2018" name="Sci. Rep.">
        <title>Genome sequence of the cauliflower mushroom Sparassis crispa (Hanabiratake) and its association with beneficial usage.</title>
        <authorList>
            <person name="Kiyama R."/>
            <person name="Furutani Y."/>
            <person name="Kawaguchi K."/>
            <person name="Nakanishi T."/>
        </authorList>
    </citation>
    <scope>NUCLEOTIDE SEQUENCE [LARGE SCALE GENOMIC DNA]</scope>
</reference>
<feature type="region of interest" description="Disordered" evidence="8">
    <location>
        <begin position="28"/>
        <end position="47"/>
    </location>
</feature>
<feature type="region of interest" description="Disordered" evidence="8">
    <location>
        <begin position="115"/>
        <end position="174"/>
    </location>
</feature>
<sequence length="319" mass="35337">MFRQNALSACRRSTRACISAHARSLATLTDTPNPSTSFPPPKPPQPAQKAIPVINAAVILNRSPILTRTLTVFEQTYYDYQSRIQRALFNPFADEFYFKPGALLEGKFDAEEKAREREAFGRVRPGGSTESRDDSATPDAAAIPPEETADSTPAPVTAAAADASDTISLKEQKPMPRIHEADKTGDVRSLDRQGERNLYLLLQAKADSGAAVWRFPQGDVEKDEVLHTAAERDLRAECGTQMDTWVVSRKPVGVYEPSTPNGAKSDQTYVFFYKAHILAGQVQPDGKKILDFAWLTKEEIEPRVDAQYWSGVKDMLSDF</sequence>
<dbReference type="SUPFAM" id="SSF55811">
    <property type="entry name" value="Nudix"/>
    <property type="match status" value="1"/>
</dbReference>
<dbReference type="InterPro" id="IPR040008">
    <property type="entry name" value="Ribosomal_mL46"/>
</dbReference>
<accession>A0A401GK27</accession>
<evidence type="ECO:0000259" key="9">
    <source>
        <dbReference type="PROSITE" id="PS51462"/>
    </source>
</evidence>
<dbReference type="PROSITE" id="PS51462">
    <property type="entry name" value="NUDIX"/>
    <property type="match status" value="1"/>
</dbReference>
<evidence type="ECO:0000256" key="6">
    <source>
        <dbReference type="ARBA" id="ARBA00023274"/>
    </source>
</evidence>
<dbReference type="FunCoup" id="A0A401GK27">
    <property type="interactions" value="59"/>
</dbReference>
<dbReference type="Gene3D" id="3.90.79.10">
    <property type="entry name" value="Nucleoside Triphosphate Pyrophosphohydrolase"/>
    <property type="match status" value="1"/>
</dbReference>
<dbReference type="GO" id="GO:0005762">
    <property type="term" value="C:mitochondrial large ribosomal subunit"/>
    <property type="evidence" value="ECO:0007669"/>
    <property type="project" value="TreeGrafter"/>
</dbReference>
<name>A0A401GK27_9APHY</name>
<keyword evidence="6" id="KW-0687">Ribonucleoprotein</keyword>
<evidence type="ECO:0000256" key="1">
    <source>
        <dbReference type="ARBA" id="ARBA00004173"/>
    </source>
</evidence>
<proteinExistence type="inferred from homology"/>
<evidence type="ECO:0000313" key="11">
    <source>
        <dbReference type="Proteomes" id="UP000287166"/>
    </source>
</evidence>
<comment type="caution">
    <text evidence="10">The sequence shown here is derived from an EMBL/GenBank/DDBJ whole genome shotgun (WGS) entry which is preliminary data.</text>
</comment>
<keyword evidence="11" id="KW-1185">Reference proteome</keyword>
<dbReference type="GeneID" id="38779429"/>
<dbReference type="Pfam" id="PF00293">
    <property type="entry name" value="NUDIX"/>
    <property type="match status" value="1"/>
</dbReference>
<keyword evidence="4 10" id="KW-0689">Ribosomal protein</keyword>
<evidence type="ECO:0000256" key="2">
    <source>
        <dbReference type="ARBA" id="ARBA00009070"/>
    </source>
</evidence>
<feature type="domain" description="Nudix hydrolase" evidence="9">
    <location>
        <begin position="183"/>
        <end position="319"/>
    </location>
</feature>
<dbReference type="InParanoid" id="A0A401GK27"/>
<dbReference type="RefSeq" id="XP_027613425.1">
    <property type="nucleotide sequence ID" value="XM_027757624.1"/>
</dbReference>
<evidence type="ECO:0000256" key="3">
    <source>
        <dbReference type="ARBA" id="ARBA00022946"/>
    </source>
</evidence>
<dbReference type="PANTHER" id="PTHR13124:SF12">
    <property type="entry name" value="LARGE RIBOSOMAL SUBUNIT PROTEIN ML46"/>
    <property type="match status" value="1"/>
</dbReference>
<dbReference type="InterPro" id="IPR015797">
    <property type="entry name" value="NUDIX_hydrolase-like_dom_sf"/>
</dbReference>
<evidence type="ECO:0000313" key="10">
    <source>
        <dbReference type="EMBL" id="GBE82512.1"/>
    </source>
</evidence>
<dbReference type="GO" id="GO:0003735">
    <property type="term" value="F:structural constituent of ribosome"/>
    <property type="evidence" value="ECO:0007669"/>
    <property type="project" value="InterPro"/>
</dbReference>
<comment type="subcellular location">
    <subcellularLocation>
        <location evidence="1">Mitochondrion</location>
    </subcellularLocation>
</comment>
<dbReference type="PANTHER" id="PTHR13124">
    <property type="entry name" value="39S RIBOSOMAL PROTEIN L46, MITOCHONDRIAL PRECURSOR-RELATED"/>
    <property type="match status" value="1"/>
</dbReference>
<dbReference type="InterPro" id="IPR021757">
    <property type="entry name" value="Ribosomal_mL46_N"/>
</dbReference>
<keyword evidence="3" id="KW-0809">Transit peptide</keyword>
<feature type="compositionally biased region" description="Low complexity" evidence="8">
    <location>
        <begin position="150"/>
        <end position="166"/>
    </location>
</feature>
<dbReference type="EMBL" id="BFAD01000004">
    <property type="protein sequence ID" value="GBE82512.1"/>
    <property type="molecule type" value="Genomic_DNA"/>
</dbReference>
<protein>
    <recommendedName>
        <fullName evidence="7">Large ribosomal subunit protein mL46</fullName>
    </recommendedName>
</protein>